<evidence type="ECO:0000313" key="1">
    <source>
        <dbReference type="EMBL" id="QHT36922.1"/>
    </source>
</evidence>
<sequence>MNQLTERQSELAAHDEVWSLRPVDLVPYALDHLPQSLKYDGKSKRFYIKDSDTGEWVMINQQTIAYKVAEGLSEDILAIMKHKYQDKDTNKDTERRLNKSRWYKVYKSLDRTMGIHTRIVSWIKVCPDVYTSDFKYEYLRIFEGV</sequence>
<reference evidence="1" key="1">
    <citation type="journal article" date="2020" name="Nature">
        <title>Giant virus diversity and host interactions through global metagenomics.</title>
        <authorList>
            <person name="Schulz F."/>
            <person name="Roux S."/>
            <person name="Paez-Espino D."/>
            <person name="Jungbluth S."/>
            <person name="Walsh D.A."/>
            <person name="Denef V.J."/>
            <person name="McMahon K.D."/>
            <person name="Konstantinidis K.T."/>
            <person name="Eloe-Fadrosh E.A."/>
            <person name="Kyrpides N.C."/>
            <person name="Woyke T."/>
        </authorList>
    </citation>
    <scope>NUCLEOTIDE SEQUENCE</scope>
    <source>
        <strain evidence="1">GVMAG-S-ERX555967-130</strain>
    </source>
</reference>
<dbReference type="EMBL" id="MN738787">
    <property type="protein sequence ID" value="QHT36922.1"/>
    <property type="molecule type" value="Genomic_DNA"/>
</dbReference>
<proteinExistence type="predicted"/>
<dbReference type="AlphaFoldDB" id="A0A6C0F6V4"/>
<organism evidence="1">
    <name type="scientific">viral metagenome</name>
    <dbReference type="NCBI Taxonomy" id="1070528"/>
    <lineage>
        <taxon>unclassified sequences</taxon>
        <taxon>metagenomes</taxon>
        <taxon>organismal metagenomes</taxon>
    </lineage>
</organism>
<name>A0A6C0F6V4_9ZZZZ</name>
<accession>A0A6C0F6V4</accession>
<protein>
    <submittedName>
        <fullName evidence="1">Uncharacterized protein</fullName>
    </submittedName>
</protein>